<name>A0A9E8ZBQ5_9CYAN</name>
<reference evidence="2" key="1">
    <citation type="submission" date="2022-12" db="EMBL/GenBank/DDBJ databases">
        <title>Polyphasic identification of a Novel Hot-Spring Cyanobacterium Ocullathermofonsia sinensis gen nov. sp. nov. and Genomic Insights on its Adaptations to the Thermal Habitat.</title>
        <authorList>
            <person name="Daroch M."/>
            <person name="Tang J."/>
            <person name="Jiang Y."/>
        </authorList>
    </citation>
    <scope>NUCLEOTIDE SEQUENCE</scope>
    <source>
        <strain evidence="2">PKUAC-SCTA174</strain>
    </source>
</reference>
<dbReference type="RefSeq" id="WP_268609718.1">
    <property type="nucleotide sequence ID" value="NZ_CP113797.1"/>
</dbReference>
<dbReference type="AlphaFoldDB" id="A0A9E8ZBQ5"/>
<gene>
    <name evidence="2" type="ORF">OXH18_22460</name>
</gene>
<keyword evidence="1" id="KW-0812">Transmembrane</keyword>
<dbReference type="EMBL" id="CP113797">
    <property type="protein sequence ID" value="WAL59902.1"/>
    <property type="molecule type" value="Genomic_DNA"/>
</dbReference>
<protein>
    <submittedName>
        <fullName evidence="2">Uncharacterized protein</fullName>
    </submittedName>
</protein>
<feature type="transmembrane region" description="Helical" evidence="1">
    <location>
        <begin position="21"/>
        <end position="40"/>
    </location>
</feature>
<evidence type="ECO:0000313" key="3">
    <source>
        <dbReference type="Proteomes" id="UP001163152"/>
    </source>
</evidence>
<accession>A0A9E8ZBQ5</accession>
<evidence type="ECO:0000313" key="2">
    <source>
        <dbReference type="EMBL" id="WAL59902.1"/>
    </source>
</evidence>
<sequence length="186" mass="20762">MQRAVLCKATDFAAKRILSSSLVLKSGALILGSLASIFLLPSHPAVSQSRIFHGVQVSQDFDTSSDLADLIRETITGQGFSEIRLGQWVVVPGSRDNYYTYEVQELTVQSTFQTYVIFLLTDSTSNNPKHVSFGVDCTDNKLRPVRYRVFSNRGNTLTNQSVNEPWTAPYNDFWQDLVDRVCSLGS</sequence>
<evidence type="ECO:0000256" key="1">
    <source>
        <dbReference type="SAM" id="Phobius"/>
    </source>
</evidence>
<keyword evidence="3" id="KW-1185">Reference proteome</keyword>
<proteinExistence type="predicted"/>
<keyword evidence="1" id="KW-1133">Transmembrane helix</keyword>
<keyword evidence="1" id="KW-0472">Membrane</keyword>
<dbReference type="KEGG" id="tsin:OXH18_22460"/>
<dbReference type="Proteomes" id="UP001163152">
    <property type="component" value="Chromosome"/>
</dbReference>
<organism evidence="2 3">
    <name type="scientific">Thermocoleostomius sinensis A174</name>
    <dbReference type="NCBI Taxonomy" id="2016057"/>
    <lineage>
        <taxon>Bacteria</taxon>
        <taxon>Bacillati</taxon>
        <taxon>Cyanobacteriota</taxon>
        <taxon>Cyanophyceae</taxon>
        <taxon>Oculatellales</taxon>
        <taxon>Oculatellaceae</taxon>
        <taxon>Thermocoleostomius</taxon>
    </lineage>
</organism>